<protein>
    <recommendedName>
        <fullName evidence="6">Small ribosomal subunit protein bS16m</fullName>
    </recommendedName>
    <alternativeName>
        <fullName evidence="7">28S ribosomal protein S16, mitochondrial</fullName>
    </alternativeName>
</protein>
<dbReference type="GO" id="GO:0005763">
    <property type="term" value="C:mitochondrial small ribosomal subunit"/>
    <property type="evidence" value="ECO:0007669"/>
    <property type="project" value="TreeGrafter"/>
</dbReference>
<dbReference type="AlphaFoldDB" id="A0AAD9N3K6"/>
<accession>A0AAD9N3K6</accession>
<dbReference type="HAMAP" id="MF_00385">
    <property type="entry name" value="Ribosomal_bS16"/>
    <property type="match status" value="1"/>
</dbReference>
<comment type="similarity">
    <text evidence="2">Belongs to the bacterial ribosomal protein bS16 family.</text>
</comment>
<gene>
    <name evidence="9" type="ORF">NP493_2013g00007</name>
</gene>
<dbReference type="FunFam" id="3.30.1320.10:FF:000004">
    <property type="entry name" value="28S ribosomal protein S16, mitochondrial"/>
    <property type="match status" value="1"/>
</dbReference>
<dbReference type="SUPFAM" id="SSF54565">
    <property type="entry name" value="Ribosomal protein S16"/>
    <property type="match status" value="1"/>
</dbReference>
<dbReference type="Gene3D" id="3.30.1320.10">
    <property type="match status" value="1"/>
</dbReference>
<dbReference type="EMBL" id="JAODUO010002029">
    <property type="protein sequence ID" value="KAK2155872.1"/>
    <property type="molecule type" value="Genomic_DNA"/>
</dbReference>
<evidence type="ECO:0000256" key="8">
    <source>
        <dbReference type="SAM" id="MobiDB-lite"/>
    </source>
</evidence>
<sequence>MSLAIRLALHGCANRPFYHIVVMQTHRARNSRAIEQLGTFDPMPNKHDEKLVALNFDRLKFWIAHGAELTQPVGKLLGLSGYLPIHPMTYITAKRNRERAAAELAQKETQSTETSSDDNS</sequence>
<evidence type="ECO:0000313" key="9">
    <source>
        <dbReference type="EMBL" id="KAK2155872.1"/>
    </source>
</evidence>
<evidence type="ECO:0000256" key="3">
    <source>
        <dbReference type="ARBA" id="ARBA00022980"/>
    </source>
</evidence>
<evidence type="ECO:0000256" key="1">
    <source>
        <dbReference type="ARBA" id="ARBA00004173"/>
    </source>
</evidence>
<keyword evidence="4" id="KW-0496">Mitochondrion</keyword>
<dbReference type="GO" id="GO:0032543">
    <property type="term" value="P:mitochondrial translation"/>
    <property type="evidence" value="ECO:0007669"/>
    <property type="project" value="TreeGrafter"/>
</dbReference>
<evidence type="ECO:0000256" key="7">
    <source>
        <dbReference type="ARBA" id="ARBA00035438"/>
    </source>
</evidence>
<organism evidence="9 10">
    <name type="scientific">Ridgeia piscesae</name>
    <name type="common">Tubeworm</name>
    <dbReference type="NCBI Taxonomy" id="27915"/>
    <lineage>
        <taxon>Eukaryota</taxon>
        <taxon>Metazoa</taxon>
        <taxon>Spiralia</taxon>
        <taxon>Lophotrochozoa</taxon>
        <taxon>Annelida</taxon>
        <taxon>Polychaeta</taxon>
        <taxon>Sedentaria</taxon>
        <taxon>Canalipalpata</taxon>
        <taxon>Sabellida</taxon>
        <taxon>Siboglinidae</taxon>
        <taxon>Ridgeia</taxon>
    </lineage>
</organism>
<dbReference type="GO" id="GO:0005743">
    <property type="term" value="C:mitochondrial inner membrane"/>
    <property type="evidence" value="ECO:0007669"/>
    <property type="project" value="UniProtKB-ARBA"/>
</dbReference>
<dbReference type="PANTHER" id="PTHR12919">
    <property type="entry name" value="30S RIBOSOMAL PROTEIN S16"/>
    <property type="match status" value="1"/>
</dbReference>
<dbReference type="Proteomes" id="UP001209878">
    <property type="component" value="Unassembled WGS sequence"/>
</dbReference>
<dbReference type="InterPro" id="IPR000307">
    <property type="entry name" value="Ribosomal_bS16"/>
</dbReference>
<evidence type="ECO:0000256" key="6">
    <source>
        <dbReference type="ARBA" id="ARBA00035263"/>
    </source>
</evidence>
<dbReference type="InterPro" id="IPR023803">
    <property type="entry name" value="Ribosomal_bS16_dom_sf"/>
</dbReference>
<feature type="region of interest" description="Disordered" evidence="8">
    <location>
        <begin position="101"/>
        <end position="120"/>
    </location>
</feature>
<proteinExistence type="inferred from homology"/>
<evidence type="ECO:0000256" key="4">
    <source>
        <dbReference type="ARBA" id="ARBA00023128"/>
    </source>
</evidence>
<evidence type="ECO:0000256" key="2">
    <source>
        <dbReference type="ARBA" id="ARBA00006668"/>
    </source>
</evidence>
<keyword evidence="10" id="KW-1185">Reference proteome</keyword>
<name>A0AAD9N3K6_RIDPI</name>
<keyword evidence="3" id="KW-0689">Ribosomal protein</keyword>
<dbReference type="GO" id="GO:0003735">
    <property type="term" value="F:structural constituent of ribosome"/>
    <property type="evidence" value="ECO:0007669"/>
    <property type="project" value="InterPro"/>
</dbReference>
<reference evidence="9" key="1">
    <citation type="journal article" date="2023" name="Mol. Biol. Evol.">
        <title>Third-Generation Sequencing Reveals the Adaptive Role of the Epigenome in Three Deep-Sea Polychaetes.</title>
        <authorList>
            <person name="Perez M."/>
            <person name="Aroh O."/>
            <person name="Sun Y."/>
            <person name="Lan Y."/>
            <person name="Juniper S.K."/>
            <person name="Young C.R."/>
            <person name="Angers B."/>
            <person name="Qian P.Y."/>
        </authorList>
    </citation>
    <scope>NUCLEOTIDE SEQUENCE</scope>
    <source>
        <strain evidence="9">R07B-5</strain>
    </source>
</reference>
<dbReference type="Pfam" id="PF00886">
    <property type="entry name" value="Ribosomal_S16"/>
    <property type="match status" value="1"/>
</dbReference>
<comment type="caution">
    <text evidence="9">The sequence shown here is derived from an EMBL/GenBank/DDBJ whole genome shotgun (WGS) entry which is preliminary data.</text>
</comment>
<dbReference type="NCBIfam" id="TIGR00002">
    <property type="entry name" value="S16"/>
    <property type="match status" value="1"/>
</dbReference>
<evidence type="ECO:0000313" key="10">
    <source>
        <dbReference type="Proteomes" id="UP001209878"/>
    </source>
</evidence>
<keyword evidence="5" id="KW-0687">Ribonucleoprotein</keyword>
<dbReference type="PANTHER" id="PTHR12919:SF20">
    <property type="entry name" value="SMALL RIBOSOMAL SUBUNIT PROTEIN BS16M"/>
    <property type="match status" value="1"/>
</dbReference>
<comment type="subcellular location">
    <subcellularLocation>
        <location evidence="1">Mitochondrion</location>
    </subcellularLocation>
</comment>
<evidence type="ECO:0000256" key="5">
    <source>
        <dbReference type="ARBA" id="ARBA00023274"/>
    </source>
</evidence>